<dbReference type="PANTHER" id="PTHR47704">
    <property type="entry name" value="POTASSIUM TRANSPORTER KIMA"/>
    <property type="match status" value="1"/>
</dbReference>
<feature type="transmembrane region" description="Helical" evidence="6">
    <location>
        <begin position="258"/>
        <end position="281"/>
    </location>
</feature>
<feature type="compositionally biased region" description="Low complexity" evidence="5">
    <location>
        <begin position="1"/>
        <end position="14"/>
    </location>
</feature>
<keyword evidence="2 6" id="KW-0812">Transmembrane</keyword>
<dbReference type="Pfam" id="PF13520">
    <property type="entry name" value="AA_permease_2"/>
    <property type="match status" value="1"/>
</dbReference>
<protein>
    <submittedName>
        <fullName evidence="7">APC family permease</fullName>
    </submittedName>
</protein>
<evidence type="ECO:0000256" key="2">
    <source>
        <dbReference type="ARBA" id="ARBA00022692"/>
    </source>
</evidence>
<comment type="caution">
    <text evidence="7">The sequence shown here is derived from an EMBL/GenBank/DDBJ whole genome shotgun (WGS) entry which is preliminary data.</text>
</comment>
<gene>
    <name evidence="7" type="ORF">VXC91_32515</name>
</gene>
<evidence type="ECO:0000256" key="6">
    <source>
        <dbReference type="SAM" id="Phobius"/>
    </source>
</evidence>
<name>A0ABU7FR48_9ACTN</name>
<evidence type="ECO:0000256" key="1">
    <source>
        <dbReference type="ARBA" id="ARBA00004141"/>
    </source>
</evidence>
<feature type="transmembrane region" description="Helical" evidence="6">
    <location>
        <begin position="411"/>
        <end position="431"/>
    </location>
</feature>
<evidence type="ECO:0000256" key="4">
    <source>
        <dbReference type="ARBA" id="ARBA00023136"/>
    </source>
</evidence>
<reference evidence="7" key="1">
    <citation type="submission" date="2024-01" db="EMBL/GenBank/DDBJ databases">
        <title>First draft genome sequence data of TA4-1, the type strain of Gram-positive actinobacterium Streptomyces chiangmaiensis.</title>
        <authorList>
            <person name="Yasawong M."/>
            <person name="Nantapong N."/>
        </authorList>
    </citation>
    <scope>NUCLEOTIDE SEQUENCE</scope>
    <source>
        <strain evidence="7">TA4-1</strain>
    </source>
</reference>
<keyword evidence="8" id="KW-1185">Reference proteome</keyword>
<feature type="transmembrane region" description="Helical" evidence="6">
    <location>
        <begin position="301"/>
        <end position="329"/>
    </location>
</feature>
<sequence length="636" mass="66772">MPLLTAEPGAVPAGEEPPDTGERHRLTAVTGLAALSLDAMASVAYGPEAIVLVLAAAGAHGLGFTLPVTLAIAGLLAVLVASYRQVIAAFPDGGGSYAVAKRHLGARTSLVAAASLVLDYVLNVAVAVTAGVAALTSAFPVLYGDRLWLCLAVLALITAVNLRGIVESAKAFIAPTVVFVGSIFVLILVGLFRSAPVTTVSAAGHASALADNASTVGVLLLLKAFASGCAALTGVEAIANAVPSFRLSRVRRAQRAEVALGAVLGVMLIGLSVLISRFHLQPVQGVTVLAQLADASLGHNWAFYVIQFATMILLALSANTSFGGLPVLLKLLARDNYMPHVFALKAGRQVHRHGVLALALVSAALLVFSGGDTNTLVPLFAIGVFVGFTIAQVGMVRHWREERGPAWRGKALLNGFGALLTGVSTVVVTASKFADGAWLIVITLPLLVLAFAAVHRAYTRIGERLRLGRIPEAPHRYRSVVIVPVSSLSRLTSEALTAATSLGDEVRAVTVCHPDPEDRARTHALERAWAEWDPGVPLVRLTCERRSLGRPIAAYVRKVSVSEPATRVTVLIPETEPERLSQRLLQNQRGAVVAHAVRRETDAVICRLRKSPVKGAQSAVRRTSTGVESGQEGCFS</sequence>
<keyword evidence="4 6" id="KW-0472">Membrane</keyword>
<feature type="transmembrane region" description="Helical" evidence="6">
    <location>
        <begin position="49"/>
        <end position="80"/>
    </location>
</feature>
<evidence type="ECO:0000313" key="8">
    <source>
        <dbReference type="Proteomes" id="UP001333996"/>
    </source>
</evidence>
<comment type="subcellular location">
    <subcellularLocation>
        <location evidence="1">Membrane</location>
        <topology evidence="1">Multi-pass membrane protein</topology>
    </subcellularLocation>
</comment>
<feature type="transmembrane region" description="Helical" evidence="6">
    <location>
        <begin position="146"/>
        <end position="165"/>
    </location>
</feature>
<dbReference type="InterPro" id="IPR002293">
    <property type="entry name" value="AA/rel_permease1"/>
</dbReference>
<feature type="transmembrane region" description="Helical" evidence="6">
    <location>
        <begin position="437"/>
        <end position="458"/>
    </location>
</feature>
<dbReference type="Proteomes" id="UP001333996">
    <property type="component" value="Unassembled WGS sequence"/>
</dbReference>
<feature type="transmembrane region" description="Helical" evidence="6">
    <location>
        <begin position="215"/>
        <end position="238"/>
    </location>
</feature>
<feature type="transmembrane region" description="Helical" evidence="6">
    <location>
        <begin position="376"/>
        <end position="399"/>
    </location>
</feature>
<feature type="region of interest" description="Disordered" evidence="5">
    <location>
        <begin position="617"/>
        <end position="636"/>
    </location>
</feature>
<feature type="region of interest" description="Disordered" evidence="5">
    <location>
        <begin position="1"/>
        <end position="22"/>
    </location>
</feature>
<evidence type="ECO:0000256" key="3">
    <source>
        <dbReference type="ARBA" id="ARBA00022989"/>
    </source>
</evidence>
<evidence type="ECO:0000256" key="5">
    <source>
        <dbReference type="SAM" id="MobiDB-lite"/>
    </source>
</evidence>
<organism evidence="7 8">
    <name type="scientific">Streptomyces chiangmaiensis</name>
    <dbReference type="NCBI Taxonomy" id="766497"/>
    <lineage>
        <taxon>Bacteria</taxon>
        <taxon>Bacillati</taxon>
        <taxon>Actinomycetota</taxon>
        <taxon>Actinomycetes</taxon>
        <taxon>Kitasatosporales</taxon>
        <taxon>Streptomycetaceae</taxon>
        <taxon>Streptomyces</taxon>
    </lineage>
</organism>
<dbReference type="RefSeq" id="WP_329510941.1">
    <property type="nucleotide sequence ID" value="NZ_BAAAYZ010000028.1"/>
</dbReference>
<keyword evidence="3 6" id="KW-1133">Transmembrane helix</keyword>
<feature type="transmembrane region" description="Helical" evidence="6">
    <location>
        <begin position="172"/>
        <end position="195"/>
    </location>
</feature>
<feature type="transmembrane region" description="Helical" evidence="6">
    <location>
        <begin position="110"/>
        <end position="134"/>
    </location>
</feature>
<dbReference type="InterPro" id="IPR053153">
    <property type="entry name" value="APC_K+_Transporter"/>
</dbReference>
<feature type="transmembrane region" description="Helical" evidence="6">
    <location>
        <begin position="350"/>
        <end position="370"/>
    </location>
</feature>
<accession>A0ABU7FR48</accession>
<evidence type="ECO:0000313" key="7">
    <source>
        <dbReference type="EMBL" id="MED7826544.1"/>
    </source>
</evidence>
<dbReference type="Gene3D" id="1.20.1740.10">
    <property type="entry name" value="Amino acid/polyamine transporter I"/>
    <property type="match status" value="1"/>
</dbReference>
<dbReference type="EMBL" id="JAYWVC010000163">
    <property type="protein sequence ID" value="MED7826544.1"/>
    <property type="molecule type" value="Genomic_DNA"/>
</dbReference>
<dbReference type="PANTHER" id="PTHR47704:SF1">
    <property type="entry name" value="POTASSIUM TRANSPORTER KIMA"/>
    <property type="match status" value="1"/>
</dbReference>
<proteinExistence type="predicted"/>